<protein>
    <recommendedName>
        <fullName evidence="4">Secreted protein</fullName>
    </recommendedName>
</protein>
<evidence type="ECO:0000313" key="3">
    <source>
        <dbReference type="Proteomes" id="UP001460270"/>
    </source>
</evidence>
<gene>
    <name evidence="2" type="ORF">WMY93_005609</name>
</gene>
<evidence type="ECO:0008006" key="4">
    <source>
        <dbReference type="Google" id="ProtNLM"/>
    </source>
</evidence>
<sequence>MSCSSELTVCVVFSSAVPLCVLPHPFTSRTSQPPPAVGCQVHTAPHRSRLPDRDRPMARRVPLTRCLWPDATLRPLLPTMGSATTGSSSHMVAFWNFIEEGVKHYPLYSCPYKRGLRRCEIEPGSHEHNAVFGIKGDVSYQSE</sequence>
<evidence type="ECO:0000256" key="1">
    <source>
        <dbReference type="SAM" id="MobiDB-lite"/>
    </source>
</evidence>
<accession>A0AAW0PT54</accession>
<keyword evidence="3" id="KW-1185">Reference proteome</keyword>
<name>A0AAW0PT54_9GOBI</name>
<dbReference type="Proteomes" id="UP001460270">
    <property type="component" value="Unassembled WGS sequence"/>
</dbReference>
<evidence type="ECO:0000313" key="2">
    <source>
        <dbReference type="EMBL" id="KAK7929214.1"/>
    </source>
</evidence>
<feature type="region of interest" description="Disordered" evidence="1">
    <location>
        <begin position="33"/>
        <end position="54"/>
    </location>
</feature>
<dbReference type="EMBL" id="JBBPFD010000004">
    <property type="protein sequence ID" value="KAK7929214.1"/>
    <property type="molecule type" value="Genomic_DNA"/>
</dbReference>
<comment type="caution">
    <text evidence="2">The sequence shown here is derived from an EMBL/GenBank/DDBJ whole genome shotgun (WGS) entry which is preliminary data.</text>
</comment>
<reference evidence="3" key="1">
    <citation type="submission" date="2024-04" db="EMBL/GenBank/DDBJ databases">
        <title>Salinicola lusitanus LLJ914,a marine bacterium isolated from the Okinawa Trough.</title>
        <authorList>
            <person name="Li J."/>
        </authorList>
    </citation>
    <scope>NUCLEOTIDE SEQUENCE [LARGE SCALE GENOMIC DNA]</scope>
</reference>
<dbReference type="AlphaFoldDB" id="A0AAW0PT54"/>
<proteinExistence type="predicted"/>
<organism evidence="2 3">
    <name type="scientific">Mugilogobius chulae</name>
    <name type="common">yellowstripe goby</name>
    <dbReference type="NCBI Taxonomy" id="88201"/>
    <lineage>
        <taxon>Eukaryota</taxon>
        <taxon>Metazoa</taxon>
        <taxon>Chordata</taxon>
        <taxon>Craniata</taxon>
        <taxon>Vertebrata</taxon>
        <taxon>Euteleostomi</taxon>
        <taxon>Actinopterygii</taxon>
        <taxon>Neopterygii</taxon>
        <taxon>Teleostei</taxon>
        <taxon>Neoteleostei</taxon>
        <taxon>Acanthomorphata</taxon>
        <taxon>Gobiaria</taxon>
        <taxon>Gobiiformes</taxon>
        <taxon>Gobioidei</taxon>
        <taxon>Gobiidae</taxon>
        <taxon>Gobionellinae</taxon>
        <taxon>Mugilogobius</taxon>
    </lineage>
</organism>